<dbReference type="EMBL" id="JADXDR010000056">
    <property type="protein sequence ID" value="KAI7842089.1"/>
    <property type="molecule type" value="Genomic_DNA"/>
</dbReference>
<dbReference type="Proteomes" id="UP001205105">
    <property type="component" value="Unassembled WGS sequence"/>
</dbReference>
<evidence type="ECO:0000313" key="3">
    <source>
        <dbReference type="Proteomes" id="UP001205105"/>
    </source>
</evidence>
<feature type="compositionally biased region" description="Pro residues" evidence="1">
    <location>
        <begin position="648"/>
        <end position="657"/>
    </location>
</feature>
<organism evidence="2 3">
    <name type="scientific">Chlorella ohadii</name>
    <dbReference type="NCBI Taxonomy" id="2649997"/>
    <lineage>
        <taxon>Eukaryota</taxon>
        <taxon>Viridiplantae</taxon>
        <taxon>Chlorophyta</taxon>
        <taxon>core chlorophytes</taxon>
        <taxon>Trebouxiophyceae</taxon>
        <taxon>Chlorellales</taxon>
        <taxon>Chlorellaceae</taxon>
        <taxon>Chlorella clade</taxon>
        <taxon>Chlorella</taxon>
    </lineage>
</organism>
<dbReference type="InterPro" id="IPR038538">
    <property type="entry name" value="MTERF_sf"/>
</dbReference>
<accession>A0AAD5H2S9</accession>
<sequence length="745" mass="80186">MFDRYLEAAAAEAAGNGQAAPPRSFAAMLRTSRQGLERVAEMLTVAPAELAAFLDSLAQRLSPAAAGHFVASMPEAQPLSFQPGQVMSALEWLLETPPFSSMEGAALASFLPSVRSLLSFGADDLQQRLAALQRSAGLTIEQAGALVLRQPDVLRTPAVRIEAAAAQLRRMMPAETVDLLLARQPQLLVAPEHQLNLLLRTLRLWTLVIGAPAEAALARYDSLKSRTDELLRRGDGSVQRQLAALQQAAGLTAEAAGSLVLAHPDLLVMPSTALQTSAAWLRQHLPADVFASVFSPDSQLLAASDSKLDQLKNTLQLWTEVLGTPLDTVLQQYRQCFQSTRQLAELDGTVLQERLGSLQQLTGMAAEQARAAVMQTPHLLRTPTDRMRENAARLGQMLPAQLLGPLLASQPQLLVSGQWDLDRMAVAVQLWTQVLGVPLETVAARLQHAVSGCVHFSRYQPSTLRRRMSGLRAATQGAMTADQLATFVFEHPELLGRQPAMVKEAGEWIQANMAPETIRALLQREPSLLGASVWLLKETAAKLQLWTDLVGAPLATVMANYGACVGDIDILLPDLAAAYVLERAPAQLRAADGSGSLGWWLDKKSAVNAMGLPETAAARMLEHFVQGERGKGLLASLRNGSIEGWPLPGGPPLPPETQPAGSPGAAGAAGTARAAGRTSVSTLRTQRSDMDQHNLHRIASMSEAQLRNRIRKITKRGKMRSFVLELEECGLTELAAEARARLATL</sequence>
<name>A0AAD5H2S9_9CHLO</name>
<reference evidence="2" key="1">
    <citation type="submission" date="2020-11" db="EMBL/GenBank/DDBJ databases">
        <title>Chlorella ohadii genome sequencing and assembly.</title>
        <authorList>
            <person name="Murik O."/>
            <person name="Treves H."/>
            <person name="Kedem I."/>
            <person name="Shotland Y."/>
            <person name="Kaplan A."/>
        </authorList>
    </citation>
    <scope>NUCLEOTIDE SEQUENCE</scope>
    <source>
        <strain evidence="2">1</strain>
    </source>
</reference>
<protein>
    <submittedName>
        <fullName evidence="2">Uncharacterized protein</fullName>
    </submittedName>
</protein>
<proteinExistence type="predicted"/>
<dbReference type="AlphaFoldDB" id="A0AAD5H2S9"/>
<keyword evidence="3" id="KW-1185">Reference proteome</keyword>
<feature type="region of interest" description="Disordered" evidence="1">
    <location>
        <begin position="646"/>
        <end position="687"/>
    </location>
</feature>
<dbReference type="Gene3D" id="1.25.70.10">
    <property type="entry name" value="Transcription termination factor 3, mitochondrial"/>
    <property type="match status" value="3"/>
</dbReference>
<comment type="caution">
    <text evidence="2">The sequence shown here is derived from an EMBL/GenBank/DDBJ whole genome shotgun (WGS) entry which is preliminary data.</text>
</comment>
<gene>
    <name evidence="2" type="ORF">COHA_004284</name>
</gene>
<feature type="compositionally biased region" description="Low complexity" evidence="1">
    <location>
        <begin position="659"/>
        <end position="679"/>
    </location>
</feature>
<evidence type="ECO:0000256" key="1">
    <source>
        <dbReference type="SAM" id="MobiDB-lite"/>
    </source>
</evidence>
<evidence type="ECO:0000313" key="2">
    <source>
        <dbReference type="EMBL" id="KAI7842089.1"/>
    </source>
</evidence>